<evidence type="ECO:0000256" key="2">
    <source>
        <dbReference type="ARBA" id="ARBA00022729"/>
    </source>
</evidence>
<keyword evidence="6" id="KW-0449">Lipoprotein</keyword>
<evidence type="ECO:0000313" key="8">
    <source>
        <dbReference type="Proteomes" id="UP000229839"/>
    </source>
</evidence>
<dbReference type="Proteomes" id="UP000229839">
    <property type="component" value="Unassembled WGS sequence"/>
</dbReference>
<dbReference type="RefSeq" id="WP_100129002.1">
    <property type="nucleotide sequence ID" value="NZ_CADDYI010000011.1"/>
</dbReference>
<evidence type="ECO:0000256" key="3">
    <source>
        <dbReference type="ARBA" id="ARBA00023136"/>
    </source>
</evidence>
<keyword evidence="5" id="KW-0998">Cell outer membrane</keyword>
<dbReference type="EMBL" id="NJGE01000010">
    <property type="protein sequence ID" value="PIT68922.1"/>
    <property type="molecule type" value="Genomic_DNA"/>
</dbReference>
<protein>
    <recommendedName>
        <fullName evidence="9">Lipoprotein</fullName>
    </recommendedName>
</protein>
<keyword evidence="3" id="KW-0472">Membrane</keyword>
<dbReference type="OrthoDB" id="7926647at2"/>
<evidence type="ECO:0000256" key="1">
    <source>
        <dbReference type="ARBA" id="ARBA00004459"/>
    </source>
</evidence>
<accession>A0A2M6URW2</accession>
<dbReference type="PROSITE" id="PS51257">
    <property type="entry name" value="PROKAR_LIPOPROTEIN"/>
    <property type="match status" value="1"/>
</dbReference>
<comment type="subcellular location">
    <subcellularLocation>
        <location evidence="1">Cell outer membrane</location>
        <topology evidence="1">Lipid-anchor</topology>
    </subcellularLocation>
</comment>
<evidence type="ECO:0000313" key="7">
    <source>
        <dbReference type="EMBL" id="PIT68922.1"/>
    </source>
</evidence>
<comment type="caution">
    <text evidence="7">The sequence shown here is derived from an EMBL/GenBank/DDBJ whole genome shotgun (WGS) entry which is preliminary data.</text>
</comment>
<reference evidence="7 8" key="1">
    <citation type="submission" date="2017-06" db="EMBL/GenBank/DDBJ databases">
        <title>Draft genome of Bartonella tribocorum strain L103, isolated from a rodent in Laos.</title>
        <authorList>
            <person name="Hadjadj L."/>
            <person name="Jiyipong T."/>
            <person name="Morand S."/>
            <person name="Diene S.M."/>
            <person name="Rolain J.-M."/>
        </authorList>
    </citation>
    <scope>NUCLEOTIDE SEQUENCE [LARGE SCALE GENOMIC DNA]</scope>
    <source>
        <strain evidence="7 8">L103</strain>
    </source>
</reference>
<gene>
    <name evidence="7" type="ORF">CER18_05110</name>
</gene>
<proteinExistence type="predicted"/>
<evidence type="ECO:0000256" key="4">
    <source>
        <dbReference type="ARBA" id="ARBA00023139"/>
    </source>
</evidence>
<dbReference type="InterPro" id="IPR032831">
    <property type="entry name" value="LptM_cons"/>
</dbReference>
<evidence type="ECO:0008006" key="9">
    <source>
        <dbReference type="Google" id="ProtNLM"/>
    </source>
</evidence>
<dbReference type="NCBIfam" id="NF047847">
    <property type="entry name" value="SS_mature_LptM"/>
    <property type="match status" value="1"/>
</dbReference>
<organism evidence="7 8">
    <name type="scientific">Bartonella tribocorum</name>
    <dbReference type="NCBI Taxonomy" id="85701"/>
    <lineage>
        <taxon>Bacteria</taxon>
        <taxon>Pseudomonadati</taxon>
        <taxon>Pseudomonadota</taxon>
        <taxon>Alphaproteobacteria</taxon>
        <taxon>Hyphomicrobiales</taxon>
        <taxon>Bartonellaceae</taxon>
        <taxon>Bartonella</taxon>
    </lineage>
</organism>
<dbReference type="AlphaFoldDB" id="A0A2M6URW2"/>
<evidence type="ECO:0000256" key="6">
    <source>
        <dbReference type="ARBA" id="ARBA00023288"/>
    </source>
</evidence>
<dbReference type="STRING" id="85701.BM1374166_02237"/>
<keyword evidence="4" id="KW-0564">Palmitate</keyword>
<keyword evidence="2" id="KW-0732">Signal</keyword>
<evidence type="ECO:0000256" key="5">
    <source>
        <dbReference type="ARBA" id="ARBA00023237"/>
    </source>
</evidence>
<sequence length="60" mass="6294">MKIIIKGLVIVLLGGLGIVGCGRKGSLEAPPLTSVEKSMQGTSAAKSEDDQPFILDRLIK</sequence>
<name>A0A2M6URW2_9HYPH</name>